<reference evidence="5 6" key="1">
    <citation type="submission" date="2018-06" db="EMBL/GenBank/DDBJ databases">
        <title>Freshwater and sediment microbial communities from various areas in North America, analyzing microbe dynamics in response to fracking.</title>
        <authorList>
            <person name="Lamendella R."/>
        </authorList>
    </citation>
    <scope>NUCLEOTIDE SEQUENCE [LARGE SCALE GENOMIC DNA]</scope>
    <source>
        <strain evidence="5 6">114J</strain>
    </source>
</reference>
<sequence>MTKRKIHITDVILRDAHQSLIATRMRTEDMLPACEWLDQAGYWSLECWGGATFDACVRFLKEDPWERLRTLRKALPNTRLQMLLRGQNLLGYRHYGDDVVEAFVAKAVENGMDVFRIFDALNDVRNLETSIKAVKKAGKHAQGTICYTVSPVHGTDAYLEQAKAMAEMGADSIAIKDMAGLLTPAVTAELVGKLKQTLNLPVFLHSHATSGMAPMCQWAAMEAGVDHIDTALSAFAGGTSHPPTESLVAALHDAGLETGLNLELLDKATRHFREVRKKYHQFESDYNGVDTSVLLSQVPGGMMSNLANQLKEQGALDRIQDVFEEIPRVRKDLGYPPLVTPTSQIVGTQAVINVLAGKRYESITNEVKKYLQGWYGKAPAVVDKALQQRAVGNEELIEERPANLIPRELDELRKQVGELATSEEDVLTYAMFPDQAKAYLEQRRDGTLQPEPLEPIPTGQSAGGVSSKFKITVHGESYDIHVTGANPSGENERRFYMTVDGVPEEIHLASLGEDGEGARSSGGRATATKEGHVTTSMPGNIVDVMVKEGDEVRAGDPVLIIEAMKMETEVKATIAGSVKGVFIAKGDRVVPGEVLVDIE</sequence>
<feature type="domain" description="Lipoyl-binding" evidence="3">
    <location>
        <begin position="522"/>
        <end position="599"/>
    </location>
</feature>
<dbReference type="AlphaFoldDB" id="A0A366GW48"/>
<dbReference type="GO" id="GO:0004736">
    <property type="term" value="F:pyruvate carboxylase activity"/>
    <property type="evidence" value="ECO:0007669"/>
    <property type="project" value="TreeGrafter"/>
</dbReference>
<accession>A0A366GW48</accession>
<dbReference type="GO" id="GO:0006814">
    <property type="term" value="P:sodium ion transport"/>
    <property type="evidence" value="ECO:0007669"/>
    <property type="project" value="InterPro"/>
</dbReference>
<feature type="domain" description="Pyruvate carboxyltransferase" evidence="4">
    <location>
        <begin position="6"/>
        <end position="266"/>
    </location>
</feature>
<comment type="caution">
    <text evidence="5">The sequence shown here is derived from an EMBL/GenBank/DDBJ whole genome shotgun (WGS) entry which is preliminary data.</text>
</comment>
<dbReference type="SUPFAM" id="SSF51569">
    <property type="entry name" value="Aldolase"/>
    <property type="match status" value="1"/>
</dbReference>
<dbReference type="RefSeq" id="WP_113861882.1">
    <property type="nucleotide sequence ID" value="NZ_QNRO01000004.1"/>
</dbReference>
<dbReference type="Gene3D" id="2.40.50.100">
    <property type="match status" value="1"/>
</dbReference>
<dbReference type="InterPro" id="IPR013785">
    <property type="entry name" value="Aldolase_TIM"/>
</dbReference>
<dbReference type="InterPro" id="IPR011053">
    <property type="entry name" value="Single_hybrid_motif"/>
</dbReference>
<evidence type="ECO:0000259" key="4">
    <source>
        <dbReference type="PROSITE" id="PS50991"/>
    </source>
</evidence>
<dbReference type="SUPFAM" id="SSF89000">
    <property type="entry name" value="post-HMGL domain-like"/>
    <property type="match status" value="1"/>
</dbReference>
<dbReference type="PROSITE" id="PS50968">
    <property type="entry name" value="BIOTINYL_LIPOYL"/>
    <property type="match status" value="1"/>
</dbReference>
<evidence type="ECO:0000313" key="5">
    <source>
        <dbReference type="EMBL" id="RBP32321.1"/>
    </source>
</evidence>
<evidence type="ECO:0000313" key="6">
    <source>
        <dbReference type="Proteomes" id="UP000252995"/>
    </source>
</evidence>
<dbReference type="Proteomes" id="UP000252995">
    <property type="component" value="Unassembled WGS sequence"/>
</dbReference>
<dbReference type="PROSITE" id="PS00188">
    <property type="entry name" value="BIOTIN"/>
    <property type="match status" value="1"/>
</dbReference>
<keyword evidence="1" id="KW-0092">Biotin</keyword>
<dbReference type="Pfam" id="PF02436">
    <property type="entry name" value="PYC_OADA"/>
    <property type="match status" value="1"/>
</dbReference>
<dbReference type="PROSITE" id="PS50991">
    <property type="entry name" value="PYR_CT"/>
    <property type="match status" value="1"/>
</dbReference>
<dbReference type="CDD" id="cd06850">
    <property type="entry name" value="biotinyl_domain"/>
    <property type="match status" value="1"/>
</dbReference>
<dbReference type="CDD" id="cd07937">
    <property type="entry name" value="DRE_TIM_PC_TC_5S"/>
    <property type="match status" value="1"/>
</dbReference>
<dbReference type="GO" id="GO:0008948">
    <property type="term" value="F:oxaloacetate decarboxylase activity"/>
    <property type="evidence" value="ECO:0007669"/>
    <property type="project" value="InterPro"/>
</dbReference>
<keyword evidence="5" id="KW-0670">Pyruvate</keyword>
<dbReference type="InterPro" id="IPR005776">
    <property type="entry name" value="OadA"/>
</dbReference>
<dbReference type="OrthoDB" id="9760256at2"/>
<name>A0A366GW48_9GAMM</name>
<dbReference type="GO" id="GO:0006094">
    <property type="term" value="P:gluconeogenesis"/>
    <property type="evidence" value="ECO:0007669"/>
    <property type="project" value="TreeGrafter"/>
</dbReference>
<protein>
    <submittedName>
        <fullName evidence="5">Pyruvate carboxylase subunit B</fullName>
    </submittedName>
</protein>
<dbReference type="SUPFAM" id="SSF51230">
    <property type="entry name" value="Single hybrid motif"/>
    <property type="match status" value="1"/>
</dbReference>
<dbReference type="InterPro" id="IPR003379">
    <property type="entry name" value="Carboxylase_cons_dom"/>
</dbReference>
<evidence type="ECO:0000256" key="1">
    <source>
        <dbReference type="ARBA" id="ARBA00023267"/>
    </source>
</evidence>
<dbReference type="PANTHER" id="PTHR43778">
    <property type="entry name" value="PYRUVATE CARBOXYLASE"/>
    <property type="match status" value="1"/>
</dbReference>
<evidence type="ECO:0000259" key="3">
    <source>
        <dbReference type="PROSITE" id="PS50968"/>
    </source>
</evidence>
<dbReference type="InterPro" id="IPR000891">
    <property type="entry name" value="PYR_CT"/>
</dbReference>
<dbReference type="InterPro" id="IPR001882">
    <property type="entry name" value="Biotin_BS"/>
</dbReference>
<dbReference type="GO" id="GO:0005737">
    <property type="term" value="C:cytoplasm"/>
    <property type="evidence" value="ECO:0007669"/>
    <property type="project" value="TreeGrafter"/>
</dbReference>
<feature type="region of interest" description="Disordered" evidence="2">
    <location>
        <begin position="512"/>
        <end position="534"/>
    </location>
</feature>
<dbReference type="FunFam" id="2.40.50.100:FF:000003">
    <property type="entry name" value="Acetyl-CoA carboxylase biotin carboxyl carrier protein"/>
    <property type="match status" value="1"/>
</dbReference>
<organism evidence="5 6">
    <name type="scientific">Marinobacter pelagius</name>
    <dbReference type="NCBI Taxonomy" id="379482"/>
    <lineage>
        <taxon>Bacteria</taxon>
        <taxon>Pseudomonadati</taxon>
        <taxon>Pseudomonadota</taxon>
        <taxon>Gammaproteobacteria</taxon>
        <taxon>Pseudomonadales</taxon>
        <taxon>Marinobacteraceae</taxon>
        <taxon>Marinobacter</taxon>
    </lineage>
</organism>
<dbReference type="Pfam" id="PF00682">
    <property type="entry name" value="HMGL-like"/>
    <property type="match status" value="1"/>
</dbReference>
<gene>
    <name evidence="5" type="ORF">DET50_10490</name>
</gene>
<dbReference type="Gene3D" id="3.20.20.70">
    <property type="entry name" value="Aldolase class I"/>
    <property type="match status" value="1"/>
</dbReference>
<dbReference type="NCBIfam" id="TIGR01108">
    <property type="entry name" value="oadA"/>
    <property type="match status" value="1"/>
</dbReference>
<dbReference type="Pfam" id="PF00364">
    <property type="entry name" value="Biotin_lipoyl"/>
    <property type="match status" value="1"/>
</dbReference>
<dbReference type="InterPro" id="IPR055268">
    <property type="entry name" value="PCB-like"/>
</dbReference>
<evidence type="ECO:0000256" key="2">
    <source>
        <dbReference type="SAM" id="MobiDB-lite"/>
    </source>
</evidence>
<dbReference type="InterPro" id="IPR000089">
    <property type="entry name" value="Biotin_lipoyl"/>
</dbReference>
<dbReference type="EMBL" id="QNRO01000004">
    <property type="protein sequence ID" value="RBP32321.1"/>
    <property type="molecule type" value="Genomic_DNA"/>
</dbReference>
<dbReference type="PANTHER" id="PTHR43778:SF2">
    <property type="entry name" value="PYRUVATE CARBOXYLASE, MITOCHONDRIAL"/>
    <property type="match status" value="1"/>
</dbReference>
<dbReference type="NCBIfam" id="NF006761">
    <property type="entry name" value="PRK09282.1"/>
    <property type="match status" value="1"/>
</dbReference>
<proteinExistence type="predicted"/>